<dbReference type="InterPro" id="IPR051027">
    <property type="entry name" value="bZIP_transcription_factors"/>
</dbReference>
<dbReference type="eggNOG" id="KOG1414">
    <property type="taxonomic scope" value="Eukaryota"/>
</dbReference>
<sequence>MSCVLAPVARAAVPIVPATTMLTSSSSTPSTSSSSATSSDDDVASALASAAATLISPMVVSASKEDMAKTTQLLNDYYNMMRVQLMGDSQTSPFHGVLDTPNPKLMFTPLDLPTTAELMQRCLAVNPFEAKFREANQKINSGCMRPNTSAANQSIEALEANGGMGPPFVTSNSGSMSDLLLKIPPSTLQQSPGIFSNISLLAAAGEEGTTRENLKTADISKLLSVAGDLTAQAPRTADVLNAVLDMHSDRLHTINYLNNKPDFSALLRSPSSSAPNSASVLTNAISLPSTSGMGSSGNLLAPPKSVSAYHSPLGASSVPPSQKSPGSHLSDSSWQGEKQIKKEIPYYNDEAMMLMERNNMSSSGSDQDQTAGPSGNNQSSISTGNPVGRPQNGTPGRGRGRGRSTTADMQPDERRNTILERNKAAAVRYRKRKKEEHDDMMGRVQAMEAEKNNLLAIQTQNGVLRRELERVTRLLNEREARCVCLKGIPMTDEQHAELHAANGSGMYSSDMLNGLGQINGMHVKLPKMG</sequence>
<dbReference type="InParanoid" id="H2WEH3"/>
<dbReference type="PANTHER" id="PTHR19304">
    <property type="entry name" value="CYCLIC-AMP RESPONSE ELEMENT BINDING PROTEIN"/>
    <property type="match status" value="1"/>
</dbReference>
<dbReference type="Proteomes" id="UP000005237">
    <property type="component" value="Unassembled WGS sequence"/>
</dbReference>
<dbReference type="SUPFAM" id="SSF57959">
    <property type="entry name" value="Leucine zipper domain"/>
    <property type="match status" value="1"/>
</dbReference>
<feature type="region of interest" description="Disordered" evidence="5">
    <location>
        <begin position="21"/>
        <end position="40"/>
    </location>
</feature>
<evidence type="ECO:0000313" key="8">
    <source>
        <dbReference type="Proteomes" id="UP000005237"/>
    </source>
</evidence>
<comment type="subcellular location">
    <subcellularLocation>
        <location evidence="1">Nucleus</location>
    </subcellularLocation>
</comment>
<keyword evidence="2" id="KW-0805">Transcription regulation</keyword>
<proteinExistence type="predicted"/>
<dbReference type="STRING" id="281687.H2WEH3"/>
<accession>H2WEH3</accession>
<dbReference type="InterPro" id="IPR046347">
    <property type="entry name" value="bZIP_sf"/>
</dbReference>
<evidence type="ECO:0000259" key="6">
    <source>
        <dbReference type="SMART" id="SM00338"/>
    </source>
</evidence>
<dbReference type="EnsemblMetazoa" id="CJA14314.1">
    <property type="protein sequence ID" value="CJA14314.1"/>
    <property type="gene ID" value="WBGene00133518"/>
</dbReference>
<reference evidence="7" key="2">
    <citation type="submission" date="2012-11" db="UniProtKB">
        <authorList>
            <consortium name="EnsemblMetazoa"/>
        </authorList>
    </citation>
    <scope>IDENTIFICATION</scope>
    <source>
        <strain evidence="7">DF5081</strain>
    </source>
</reference>
<dbReference type="EnsemblMetazoa" id="CJA14314.2">
    <property type="protein sequence ID" value="CJA14314.2"/>
    <property type="gene ID" value="WBGene00133518"/>
</dbReference>
<evidence type="ECO:0000256" key="5">
    <source>
        <dbReference type="SAM" id="MobiDB-lite"/>
    </source>
</evidence>
<evidence type="ECO:0000256" key="2">
    <source>
        <dbReference type="ARBA" id="ARBA00023015"/>
    </source>
</evidence>
<feature type="compositionally biased region" description="Polar residues" evidence="5">
    <location>
        <begin position="359"/>
        <end position="385"/>
    </location>
</feature>
<keyword evidence="3" id="KW-0804">Transcription</keyword>
<organism evidence="7 8">
    <name type="scientific">Caenorhabditis japonica</name>
    <dbReference type="NCBI Taxonomy" id="281687"/>
    <lineage>
        <taxon>Eukaryota</taxon>
        <taxon>Metazoa</taxon>
        <taxon>Ecdysozoa</taxon>
        <taxon>Nematoda</taxon>
        <taxon>Chromadorea</taxon>
        <taxon>Rhabditida</taxon>
        <taxon>Rhabditina</taxon>
        <taxon>Rhabditomorpha</taxon>
        <taxon>Rhabditoidea</taxon>
        <taxon>Rhabditidae</taxon>
        <taxon>Peloderinae</taxon>
        <taxon>Caenorhabditis</taxon>
    </lineage>
</organism>
<feature type="compositionally biased region" description="Polar residues" evidence="5">
    <location>
        <begin position="318"/>
        <end position="336"/>
    </location>
</feature>
<dbReference type="OMA" id="FREANRR"/>
<dbReference type="FunFam" id="1.20.5.170:FF:000119">
    <property type="entry name" value="ATF (cAMP-dependent transcription factor) family"/>
    <property type="match status" value="1"/>
</dbReference>
<feature type="region of interest" description="Disordered" evidence="5">
    <location>
        <begin position="311"/>
        <end position="337"/>
    </location>
</feature>
<protein>
    <submittedName>
        <fullName evidence="7">BZIP domain-containing protein</fullName>
    </submittedName>
</protein>
<dbReference type="SMART" id="SM00338">
    <property type="entry name" value="BRLZ"/>
    <property type="match status" value="1"/>
</dbReference>
<feature type="domain" description="BZIP" evidence="6">
    <location>
        <begin position="410"/>
        <end position="477"/>
    </location>
</feature>
<dbReference type="InterPro" id="IPR004827">
    <property type="entry name" value="bZIP"/>
</dbReference>
<evidence type="ECO:0000313" key="7">
    <source>
        <dbReference type="EnsemblMetazoa" id="CJA14314.1"/>
    </source>
</evidence>
<name>H2WEH3_CAEJA</name>
<keyword evidence="4" id="KW-0539">Nucleus</keyword>
<dbReference type="FunCoup" id="H2WEH3">
    <property type="interactions" value="36"/>
</dbReference>
<dbReference type="GO" id="GO:0005634">
    <property type="term" value="C:nucleus"/>
    <property type="evidence" value="ECO:0007669"/>
    <property type="project" value="UniProtKB-SubCell"/>
</dbReference>
<keyword evidence="8" id="KW-1185">Reference proteome</keyword>
<evidence type="ECO:0000256" key="3">
    <source>
        <dbReference type="ARBA" id="ARBA00023163"/>
    </source>
</evidence>
<reference evidence="8" key="1">
    <citation type="submission" date="2010-08" db="EMBL/GenBank/DDBJ databases">
        <authorList>
            <consortium name="Caenorhabditis japonica Sequencing Consortium"/>
            <person name="Wilson R.K."/>
        </authorList>
    </citation>
    <scope>NUCLEOTIDE SEQUENCE [LARGE SCALE GENOMIC DNA]</scope>
    <source>
        <strain evidence="8">DF5081</strain>
    </source>
</reference>
<feature type="region of interest" description="Disordered" evidence="5">
    <location>
        <begin position="359"/>
        <end position="417"/>
    </location>
</feature>
<evidence type="ECO:0000256" key="4">
    <source>
        <dbReference type="ARBA" id="ARBA00023242"/>
    </source>
</evidence>
<dbReference type="GO" id="GO:0003700">
    <property type="term" value="F:DNA-binding transcription factor activity"/>
    <property type="evidence" value="ECO:0007669"/>
    <property type="project" value="InterPro"/>
</dbReference>
<evidence type="ECO:0000256" key="1">
    <source>
        <dbReference type="ARBA" id="ARBA00004123"/>
    </source>
</evidence>
<dbReference type="AlphaFoldDB" id="H2WEH3"/>
<dbReference type="Gene3D" id="1.20.5.170">
    <property type="match status" value="1"/>
</dbReference>
<dbReference type="HOGENOM" id="CLU_598848_0_0_1"/>
<dbReference type="CDD" id="cd14687">
    <property type="entry name" value="bZIP_ATF2"/>
    <property type="match status" value="1"/>
</dbReference>